<reference evidence="2 3" key="1">
    <citation type="submission" date="2016-10" db="EMBL/GenBank/DDBJ databases">
        <authorList>
            <person name="de Groot N.N."/>
        </authorList>
    </citation>
    <scope>NUCLEOTIDE SEQUENCE [LARGE SCALE GENOMIC DNA]</scope>
    <source>
        <strain evidence="2 3">DSM 10317</strain>
    </source>
</reference>
<evidence type="ECO:0000256" key="1">
    <source>
        <dbReference type="SAM" id="Phobius"/>
    </source>
</evidence>
<name>A0A1G5RR66_PSEXY</name>
<feature type="transmembrane region" description="Helical" evidence="1">
    <location>
        <begin position="220"/>
        <end position="241"/>
    </location>
</feature>
<keyword evidence="1" id="KW-0812">Transmembrane</keyword>
<sequence length="322" mass="36094">METIKNYLETMFANMPNTPEVKKAKAELLSMMEDKFNEMIADGVNENQAVGTVIAEFGNLDELAEDLGLTKALQETHEREESKPRRFLRMEEVEDYLNVMKGNGLLIGIGVLLCITSVTWPILFEFLLRGEVGDGLGVTGRFISIAVAVALFVFAGIRGNDWRFLDKELCQIDLSTADMVKSKKRDFKVPHAIMIAVAIMLFILWIPTAAIDIDIVSNCLFYFVGAGVCLIIYATTVMGSYEKVLKLNDSKTISGSYGKDKGDIVYVNKFAEGVMEVYWPTVTCLYLIISFVTMDWHITWMIWVIGAIAHRLLEVVLAAEED</sequence>
<gene>
    <name evidence="2" type="ORF">SAMN02910350_00282</name>
</gene>
<dbReference type="InterPro" id="IPR047928">
    <property type="entry name" value="Perm_prefix_1"/>
</dbReference>
<accession>A0A1G5RR66</accession>
<keyword evidence="1" id="KW-0472">Membrane</keyword>
<keyword evidence="1" id="KW-1133">Transmembrane helix</keyword>
<dbReference type="RefSeq" id="WP_090160744.1">
    <property type="nucleotide sequence ID" value="NZ_FMWK01000001.1"/>
</dbReference>
<evidence type="ECO:0000313" key="2">
    <source>
        <dbReference type="EMBL" id="SCZ76496.1"/>
    </source>
</evidence>
<feature type="transmembrane region" description="Helical" evidence="1">
    <location>
        <begin position="105"/>
        <end position="124"/>
    </location>
</feature>
<evidence type="ECO:0008006" key="4">
    <source>
        <dbReference type="Google" id="ProtNLM"/>
    </source>
</evidence>
<feature type="transmembrane region" description="Helical" evidence="1">
    <location>
        <begin position="136"/>
        <end position="157"/>
    </location>
</feature>
<dbReference type="Proteomes" id="UP000199428">
    <property type="component" value="Unassembled WGS sequence"/>
</dbReference>
<organism evidence="2 3">
    <name type="scientific">Pseudobutyrivibrio xylanivorans</name>
    <dbReference type="NCBI Taxonomy" id="185007"/>
    <lineage>
        <taxon>Bacteria</taxon>
        <taxon>Bacillati</taxon>
        <taxon>Bacillota</taxon>
        <taxon>Clostridia</taxon>
        <taxon>Lachnospirales</taxon>
        <taxon>Lachnospiraceae</taxon>
        <taxon>Pseudobutyrivibrio</taxon>
    </lineage>
</organism>
<dbReference type="NCBIfam" id="NF038403">
    <property type="entry name" value="perm_prefix_1"/>
    <property type="match status" value="1"/>
</dbReference>
<dbReference type="EMBL" id="FMWK01000001">
    <property type="protein sequence ID" value="SCZ76496.1"/>
    <property type="molecule type" value="Genomic_DNA"/>
</dbReference>
<evidence type="ECO:0000313" key="3">
    <source>
        <dbReference type="Proteomes" id="UP000199428"/>
    </source>
</evidence>
<feature type="transmembrane region" description="Helical" evidence="1">
    <location>
        <begin position="189"/>
        <end position="208"/>
    </location>
</feature>
<protein>
    <recommendedName>
        <fullName evidence="4">XRE family transcriptional regulator</fullName>
    </recommendedName>
</protein>
<dbReference type="AlphaFoldDB" id="A0A1G5RR66"/>
<proteinExistence type="predicted"/>